<evidence type="ECO:0000256" key="1">
    <source>
        <dbReference type="SAM" id="MobiDB-lite"/>
    </source>
</evidence>
<name>A0A8S0PH38_OLEEU</name>
<dbReference type="Proteomes" id="UP000594638">
    <property type="component" value="Unassembled WGS sequence"/>
</dbReference>
<sequence length="239" mass="25913">MLQMHVYATLRSTEAERGQPYISNLMPFEDCSVPALDNVVRDSITPQFHLEPSNDGGNVGNETRKVEEESSGGGSEKMRSREMVRRQVVMKVQMATVRTPTTVTVGTVMVSTLAQGQTGKFSTPLCIDVLLPCIYHPHLLYDKVQLEFISTLVPPSGSTTTTPMTEAENEPRVVSSLPHDGNGDETNPDSEYAEPQGRCSKDLEPRMNGDDDVVAFGGPGNRDDEPIASASGVAEVDGK</sequence>
<proteinExistence type="predicted"/>
<gene>
    <name evidence="2" type="ORF">OLEA9_A121709</name>
</gene>
<dbReference type="EMBL" id="CACTIH010000027">
    <property type="protein sequence ID" value="CAA2935705.1"/>
    <property type="molecule type" value="Genomic_DNA"/>
</dbReference>
<feature type="region of interest" description="Disordered" evidence="1">
    <location>
        <begin position="155"/>
        <end position="239"/>
    </location>
</feature>
<evidence type="ECO:0000313" key="3">
    <source>
        <dbReference type="Proteomes" id="UP000594638"/>
    </source>
</evidence>
<evidence type="ECO:0000313" key="2">
    <source>
        <dbReference type="EMBL" id="CAA2935705.1"/>
    </source>
</evidence>
<accession>A0A8S0PH38</accession>
<organism evidence="2 3">
    <name type="scientific">Olea europaea subsp. europaea</name>
    <dbReference type="NCBI Taxonomy" id="158383"/>
    <lineage>
        <taxon>Eukaryota</taxon>
        <taxon>Viridiplantae</taxon>
        <taxon>Streptophyta</taxon>
        <taxon>Embryophyta</taxon>
        <taxon>Tracheophyta</taxon>
        <taxon>Spermatophyta</taxon>
        <taxon>Magnoliopsida</taxon>
        <taxon>eudicotyledons</taxon>
        <taxon>Gunneridae</taxon>
        <taxon>Pentapetalae</taxon>
        <taxon>asterids</taxon>
        <taxon>lamiids</taxon>
        <taxon>Lamiales</taxon>
        <taxon>Oleaceae</taxon>
        <taxon>Oleeae</taxon>
        <taxon>Olea</taxon>
    </lineage>
</organism>
<feature type="region of interest" description="Disordered" evidence="1">
    <location>
        <begin position="45"/>
        <end position="82"/>
    </location>
</feature>
<feature type="compositionally biased region" description="Low complexity" evidence="1">
    <location>
        <begin position="155"/>
        <end position="165"/>
    </location>
</feature>
<keyword evidence="3" id="KW-1185">Reference proteome</keyword>
<protein>
    <submittedName>
        <fullName evidence="2">Uncharacterized protein</fullName>
    </submittedName>
</protein>
<reference evidence="2 3" key="1">
    <citation type="submission" date="2019-12" db="EMBL/GenBank/DDBJ databases">
        <authorList>
            <person name="Alioto T."/>
            <person name="Alioto T."/>
            <person name="Gomez Garrido J."/>
        </authorList>
    </citation>
    <scope>NUCLEOTIDE SEQUENCE [LARGE SCALE GENOMIC DNA]</scope>
</reference>
<comment type="caution">
    <text evidence="2">The sequence shown here is derived from an EMBL/GenBank/DDBJ whole genome shotgun (WGS) entry which is preliminary data.</text>
</comment>
<feature type="compositionally biased region" description="Basic and acidic residues" evidence="1">
    <location>
        <begin position="199"/>
        <end position="209"/>
    </location>
</feature>
<dbReference type="Gramene" id="OE9A121709T1">
    <property type="protein sequence ID" value="OE9A121709C1"/>
    <property type="gene ID" value="OE9A121709"/>
</dbReference>
<dbReference type="AlphaFoldDB" id="A0A8S0PH38"/>